<keyword evidence="5 10" id="KW-0812">Transmembrane</keyword>
<dbReference type="GO" id="GO:0036444">
    <property type="term" value="P:calcium import into the mitochondrion"/>
    <property type="evidence" value="ECO:0007669"/>
    <property type="project" value="TreeGrafter"/>
</dbReference>
<dbReference type="AlphaFoldDB" id="A0AAD8J256"/>
<dbReference type="GO" id="GO:0051560">
    <property type="term" value="P:mitochondrial calcium ion homeostasis"/>
    <property type="evidence" value="ECO:0007669"/>
    <property type="project" value="InterPro"/>
</dbReference>
<evidence type="ECO:0000256" key="3">
    <source>
        <dbReference type="ARBA" id="ARBA00022448"/>
    </source>
</evidence>
<keyword evidence="7 10" id="KW-1133">Transmembrane helix</keyword>
<reference evidence="12" key="2">
    <citation type="submission" date="2023-05" db="EMBL/GenBank/DDBJ databases">
        <authorList>
            <person name="Schelkunov M.I."/>
        </authorList>
    </citation>
    <scope>NUCLEOTIDE SEQUENCE</scope>
    <source>
        <strain evidence="12">Hsosn_3</strain>
        <tissue evidence="12">Leaf</tissue>
    </source>
</reference>
<evidence type="ECO:0000256" key="7">
    <source>
        <dbReference type="ARBA" id="ARBA00022989"/>
    </source>
</evidence>
<dbReference type="GO" id="GO:1990246">
    <property type="term" value="C:uniplex complex"/>
    <property type="evidence" value="ECO:0007669"/>
    <property type="project" value="TreeGrafter"/>
</dbReference>
<keyword evidence="6" id="KW-0106">Calcium</keyword>
<reference evidence="12" key="1">
    <citation type="submission" date="2023-02" db="EMBL/GenBank/DDBJ databases">
        <title>Genome of toxic invasive species Heracleum sosnowskyi carries increased number of genes despite the absence of recent whole-genome duplications.</title>
        <authorList>
            <person name="Schelkunov M."/>
            <person name="Shtratnikova V."/>
            <person name="Makarenko M."/>
            <person name="Klepikova A."/>
            <person name="Omelchenko D."/>
            <person name="Novikova G."/>
            <person name="Obukhova E."/>
            <person name="Bogdanov V."/>
            <person name="Penin A."/>
            <person name="Logacheva M."/>
        </authorList>
    </citation>
    <scope>NUCLEOTIDE SEQUENCE</scope>
    <source>
        <strain evidence="12">Hsosn_3</strain>
        <tissue evidence="12">Leaf</tissue>
    </source>
</reference>
<organism evidence="12 13">
    <name type="scientific">Heracleum sosnowskyi</name>
    <dbReference type="NCBI Taxonomy" id="360622"/>
    <lineage>
        <taxon>Eukaryota</taxon>
        <taxon>Viridiplantae</taxon>
        <taxon>Streptophyta</taxon>
        <taxon>Embryophyta</taxon>
        <taxon>Tracheophyta</taxon>
        <taxon>Spermatophyta</taxon>
        <taxon>Magnoliopsida</taxon>
        <taxon>eudicotyledons</taxon>
        <taxon>Gunneridae</taxon>
        <taxon>Pentapetalae</taxon>
        <taxon>asterids</taxon>
        <taxon>campanulids</taxon>
        <taxon>Apiales</taxon>
        <taxon>Apiaceae</taxon>
        <taxon>Apioideae</taxon>
        <taxon>apioid superclade</taxon>
        <taxon>Tordylieae</taxon>
        <taxon>Tordyliinae</taxon>
        <taxon>Heracleum</taxon>
    </lineage>
</organism>
<proteinExistence type="inferred from homology"/>
<dbReference type="EMBL" id="JAUIZM010000002">
    <property type="protein sequence ID" value="KAK1395678.1"/>
    <property type="molecule type" value="Genomic_DNA"/>
</dbReference>
<evidence type="ECO:0000256" key="9">
    <source>
        <dbReference type="ARBA" id="ARBA00023136"/>
    </source>
</evidence>
<accession>A0AAD8J256</accession>
<protein>
    <submittedName>
        <fullName evidence="12">Calcium uniporter protein</fullName>
    </submittedName>
</protein>
<dbReference type="InterPro" id="IPR006769">
    <property type="entry name" value="MCU_C"/>
</dbReference>
<dbReference type="PANTHER" id="PTHR13462">
    <property type="entry name" value="CALCIUM UNIPORTER PROTEIN, MITOCHONDRIAL"/>
    <property type="match status" value="1"/>
</dbReference>
<evidence type="ECO:0000259" key="11">
    <source>
        <dbReference type="Pfam" id="PF04678"/>
    </source>
</evidence>
<evidence type="ECO:0000256" key="6">
    <source>
        <dbReference type="ARBA" id="ARBA00022837"/>
    </source>
</evidence>
<feature type="transmembrane region" description="Helical" evidence="10">
    <location>
        <begin position="260"/>
        <end position="280"/>
    </location>
</feature>
<dbReference type="PANTHER" id="PTHR13462:SF17">
    <property type="entry name" value="CALCIUM UNIPORTER PROTEIN 4, MITOCHONDRIAL"/>
    <property type="match status" value="1"/>
</dbReference>
<evidence type="ECO:0000313" key="12">
    <source>
        <dbReference type="EMBL" id="KAK1395678.1"/>
    </source>
</evidence>
<comment type="caution">
    <text evidence="12">The sequence shown here is derived from an EMBL/GenBank/DDBJ whole genome shotgun (WGS) entry which is preliminary data.</text>
</comment>
<keyword evidence="13" id="KW-1185">Reference proteome</keyword>
<dbReference type="GO" id="GO:0015292">
    <property type="term" value="F:uniporter activity"/>
    <property type="evidence" value="ECO:0007669"/>
    <property type="project" value="TreeGrafter"/>
</dbReference>
<gene>
    <name evidence="12" type="ORF">POM88_005541</name>
</gene>
<keyword evidence="4" id="KW-0109">Calcium transport</keyword>
<evidence type="ECO:0000256" key="1">
    <source>
        <dbReference type="ARBA" id="ARBA00004141"/>
    </source>
</evidence>
<sequence length="332" mass="39244">MSFRRILWRRFFFTKKRDLPALTVQKSNTIQHGLLATPPDPVTENCFITRFLTRKSINQYYSARKPTPEFLFTPVGDKLREKLWPLNKLSEDKFRYDINIDIAPQGENLEKVSLSVTDVKRMWKSWQMEKLRSKLREMAVSSIAYSDFLKICIEVCQNEERGLECAKMLDDAGNVIVTGKVVFLRPDQIARSMEKLLFESIAGPDDPRKEELDKLEKEKVVIDVKAKSLVRRELYCGLGFLLLQTMGFMRLTFWELSWDIMEPICFFVTSLHFALAYGFFIRTFKEPTFENYFRRRFLVKQAKLIKVHNFDIEKYQQLRNVFDSDYKASEKI</sequence>
<name>A0AAD8J256_9APIA</name>
<feature type="transmembrane region" description="Helical" evidence="10">
    <location>
        <begin position="234"/>
        <end position="254"/>
    </location>
</feature>
<evidence type="ECO:0000256" key="10">
    <source>
        <dbReference type="SAM" id="Phobius"/>
    </source>
</evidence>
<dbReference type="Pfam" id="PF04678">
    <property type="entry name" value="MCU"/>
    <property type="match status" value="1"/>
</dbReference>
<comment type="subcellular location">
    <subcellularLocation>
        <location evidence="1">Membrane</location>
        <topology evidence="1">Multi-pass membrane protein</topology>
    </subcellularLocation>
</comment>
<comment type="similarity">
    <text evidence="2">Belongs to the MCU (TC 1.A.77) family.</text>
</comment>
<evidence type="ECO:0000313" key="13">
    <source>
        <dbReference type="Proteomes" id="UP001237642"/>
    </source>
</evidence>
<keyword evidence="8" id="KW-0406">Ion transport</keyword>
<dbReference type="GO" id="GO:0005262">
    <property type="term" value="F:calcium channel activity"/>
    <property type="evidence" value="ECO:0007669"/>
    <property type="project" value="TreeGrafter"/>
</dbReference>
<feature type="domain" description="Calcium uniporter protein C-terminal" evidence="11">
    <location>
        <begin position="159"/>
        <end position="318"/>
    </location>
</feature>
<evidence type="ECO:0000256" key="2">
    <source>
        <dbReference type="ARBA" id="ARBA00005653"/>
    </source>
</evidence>
<evidence type="ECO:0000256" key="5">
    <source>
        <dbReference type="ARBA" id="ARBA00022692"/>
    </source>
</evidence>
<keyword evidence="3" id="KW-0813">Transport</keyword>
<keyword evidence="9 10" id="KW-0472">Membrane</keyword>
<evidence type="ECO:0000256" key="8">
    <source>
        <dbReference type="ARBA" id="ARBA00023065"/>
    </source>
</evidence>
<dbReference type="InterPro" id="IPR039055">
    <property type="entry name" value="MCU_fam"/>
</dbReference>
<evidence type="ECO:0000256" key="4">
    <source>
        <dbReference type="ARBA" id="ARBA00022568"/>
    </source>
</evidence>
<dbReference type="Proteomes" id="UP001237642">
    <property type="component" value="Unassembled WGS sequence"/>
</dbReference>